<keyword evidence="2" id="KW-1185">Reference proteome</keyword>
<sequence>MHFSKKRVLLLLNWFVVYMLDSLITSKTRLRLLVKFFINAANRGHMRGLAEEFNESTNAIRKELNNLSEAGYLEKEAQQNRVSYRANVKHPLFGSLQDIVHKYLGLDRIVETVLSRMGEVEQVVLMGDYAEGRDTGTIEVAIVGPALNTEYLERLTPKVEELIGRKVEFTINGTKLDKGLVLYEQ</sequence>
<proteinExistence type="predicted"/>
<dbReference type="EMBL" id="BMIK01000013">
    <property type="protein sequence ID" value="GGC38989.1"/>
    <property type="molecule type" value="Genomic_DNA"/>
</dbReference>
<gene>
    <name evidence="1" type="ORF">GCM10011386_33880</name>
</gene>
<dbReference type="InterPro" id="IPR036390">
    <property type="entry name" value="WH_DNA-bd_sf"/>
</dbReference>
<dbReference type="Proteomes" id="UP000597338">
    <property type="component" value="Unassembled WGS sequence"/>
</dbReference>
<evidence type="ECO:0000313" key="1">
    <source>
        <dbReference type="EMBL" id="GGC38989.1"/>
    </source>
</evidence>
<dbReference type="InterPro" id="IPR036388">
    <property type="entry name" value="WH-like_DNA-bd_sf"/>
</dbReference>
<accession>A0ABQ1ME38</accession>
<organism evidence="1 2">
    <name type="scientific">Parapedobacter defluvii</name>
    <dbReference type="NCBI Taxonomy" id="2045106"/>
    <lineage>
        <taxon>Bacteria</taxon>
        <taxon>Pseudomonadati</taxon>
        <taxon>Bacteroidota</taxon>
        <taxon>Sphingobacteriia</taxon>
        <taxon>Sphingobacteriales</taxon>
        <taxon>Sphingobacteriaceae</taxon>
        <taxon>Parapedobacter</taxon>
    </lineage>
</organism>
<evidence type="ECO:0000313" key="2">
    <source>
        <dbReference type="Proteomes" id="UP000597338"/>
    </source>
</evidence>
<reference evidence="2" key="1">
    <citation type="journal article" date="2019" name="Int. J. Syst. Evol. Microbiol.">
        <title>The Global Catalogue of Microorganisms (GCM) 10K type strain sequencing project: providing services to taxonomists for standard genome sequencing and annotation.</title>
        <authorList>
            <consortium name="The Broad Institute Genomics Platform"/>
            <consortium name="The Broad Institute Genome Sequencing Center for Infectious Disease"/>
            <person name="Wu L."/>
            <person name="Ma J."/>
        </authorList>
    </citation>
    <scope>NUCLEOTIDE SEQUENCE [LARGE SCALE GENOMIC DNA]</scope>
    <source>
        <strain evidence="2">CGMCC 1.15342</strain>
    </source>
</reference>
<protein>
    <submittedName>
        <fullName evidence="1">Transcriptional regulator</fullName>
    </submittedName>
</protein>
<name>A0ABQ1ME38_9SPHI</name>
<dbReference type="SUPFAM" id="SSF46785">
    <property type="entry name" value="Winged helix' DNA-binding domain"/>
    <property type="match status" value="1"/>
</dbReference>
<comment type="caution">
    <text evidence="1">The sequence shown here is derived from an EMBL/GenBank/DDBJ whole genome shotgun (WGS) entry which is preliminary data.</text>
</comment>
<dbReference type="Gene3D" id="1.10.10.10">
    <property type="entry name" value="Winged helix-like DNA-binding domain superfamily/Winged helix DNA-binding domain"/>
    <property type="match status" value="1"/>
</dbReference>